<sequence>MQIHYGVRPDPSGEHRGEFTLELSDVAQPLVELVFPSWVPGSYWIAEYQRSIGRFAAHAGSPELRALRVERVDKGRWRIHTEGARTVVATYSVYGYQMVDEALDVTDDHLFLNAALCLPYVDGHAEVTSELTVHVPPDWQVISELEQLTREPARFRAANYDELVDSPIDAGHPLVLTIRPGGIPHRIVLCGRGGNFEAHRLEEDIGKIVQAAIALVGGSPLERYTFFIHLTDTPDGGLEHATSTSCVVARTAFRPAESYRRFLSLIAHEYFHLYNVKRIRPRVLQKFDYTRENYTRLLWWMEGTTSYFDRLLLRRAGLATPTQFLESFTRWIGPYLQTPGRRWQSLEESSFATWIDHYKPFEESANQSIDYYVKGGLVSLCLDLYIRHATENRASLESVFRRIWAEHGSPDRGIGEEELQPILQRATGLELGSFFDRYVRGTEEIDFAEFVRYAGLSLGPVPRPPDEEEEGGYLGIQMVNSSGLVKVRTVLAGGPAGRAGLSPGDEIVAIDGAKVLFDGFDKIMKRYPPGSKIELSVFQRGLLNQRTLETGRAPPEKYELRPVDSPTDLERAVYLVWVGRPRGKPPHWPRRRRT</sequence>
<gene>
    <name evidence="2" type="ORF">B1B_19642</name>
</gene>
<dbReference type="EMBL" id="AUZY01013203">
    <property type="protein sequence ID" value="EQD26215.1"/>
    <property type="molecule type" value="Genomic_DNA"/>
</dbReference>
<dbReference type="InterPro" id="IPR024191">
    <property type="entry name" value="Peptidase_M61"/>
</dbReference>
<dbReference type="InterPro" id="IPR036034">
    <property type="entry name" value="PDZ_sf"/>
</dbReference>
<evidence type="ECO:0000259" key="1">
    <source>
        <dbReference type="PROSITE" id="PS50106"/>
    </source>
</evidence>
<reference evidence="2" key="2">
    <citation type="journal article" date="2014" name="ISME J.">
        <title>Microbial stratification in low pH oxic and suboxic macroscopic growths along an acid mine drainage.</title>
        <authorList>
            <person name="Mendez-Garcia C."/>
            <person name="Mesa V."/>
            <person name="Sprenger R.R."/>
            <person name="Richter M."/>
            <person name="Diez M.S."/>
            <person name="Solano J."/>
            <person name="Bargiela R."/>
            <person name="Golyshina O.V."/>
            <person name="Manteca A."/>
            <person name="Ramos J.L."/>
            <person name="Gallego J.R."/>
            <person name="Llorente I."/>
            <person name="Martins Dos Santos V.A."/>
            <person name="Jensen O.N."/>
            <person name="Pelaez A.I."/>
            <person name="Sanchez J."/>
            <person name="Ferrer M."/>
        </authorList>
    </citation>
    <scope>NUCLEOTIDE SEQUENCE</scope>
</reference>
<dbReference type="Gene3D" id="1.10.390.10">
    <property type="entry name" value="Neutral Protease Domain 2"/>
    <property type="match status" value="1"/>
</dbReference>
<accession>T0Z8V2</accession>
<dbReference type="InterPro" id="IPR027268">
    <property type="entry name" value="Peptidase_M4/M1_CTD_sf"/>
</dbReference>
<dbReference type="Pfam" id="PF05299">
    <property type="entry name" value="Peptidase_M61"/>
    <property type="match status" value="1"/>
</dbReference>
<dbReference type="Pfam" id="PF13180">
    <property type="entry name" value="PDZ_2"/>
    <property type="match status" value="1"/>
</dbReference>
<reference evidence="2" key="1">
    <citation type="submission" date="2013-08" db="EMBL/GenBank/DDBJ databases">
        <authorList>
            <person name="Mendez C."/>
            <person name="Richter M."/>
            <person name="Ferrer M."/>
            <person name="Sanchez J."/>
        </authorList>
    </citation>
    <scope>NUCLEOTIDE SEQUENCE</scope>
</reference>
<dbReference type="SUPFAM" id="SSF50156">
    <property type="entry name" value="PDZ domain-like"/>
    <property type="match status" value="1"/>
</dbReference>
<feature type="non-terminal residue" evidence="2">
    <location>
        <position position="594"/>
    </location>
</feature>
<dbReference type="Gene3D" id="2.30.42.10">
    <property type="match status" value="1"/>
</dbReference>
<dbReference type="SUPFAM" id="SSF55486">
    <property type="entry name" value="Metalloproteases ('zincins'), catalytic domain"/>
    <property type="match status" value="1"/>
</dbReference>
<dbReference type="PROSITE" id="PS50106">
    <property type="entry name" value="PDZ"/>
    <property type="match status" value="1"/>
</dbReference>
<dbReference type="Pfam" id="PF17899">
    <property type="entry name" value="Peptidase_M61_N"/>
    <property type="match status" value="1"/>
</dbReference>
<comment type="caution">
    <text evidence="2">The sequence shown here is derived from an EMBL/GenBank/DDBJ whole genome shotgun (WGS) entry which is preliminary data.</text>
</comment>
<dbReference type="InterPro" id="IPR001478">
    <property type="entry name" value="PDZ"/>
</dbReference>
<protein>
    <submittedName>
        <fullName evidence="2">Peptidase M61 domain-containing protein</fullName>
    </submittedName>
</protein>
<name>T0Z8V2_9ZZZZ</name>
<evidence type="ECO:0000313" key="2">
    <source>
        <dbReference type="EMBL" id="EQD26215.1"/>
    </source>
</evidence>
<dbReference type="PIRSF" id="PIRSF016493">
    <property type="entry name" value="Glycyl_aminpptds"/>
    <property type="match status" value="1"/>
</dbReference>
<dbReference type="SMART" id="SM00228">
    <property type="entry name" value="PDZ"/>
    <property type="match status" value="1"/>
</dbReference>
<dbReference type="InterPro" id="IPR040756">
    <property type="entry name" value="Peptidase_M61_N"/>
</dbReference>
<dbReference type="Gene3D" id="2.60.40.3650">
    <property type="match status" value="1"/>
</dbReference>
<organism evidence="2">
    <name type="scientific">mine drainage metagenome</name>
    <dbReference type="NCBI Taxonomy" id="410659"/>
    <lineage>
        <taxon>unclassified sequences</taxon>
        <taxon>metagenomes</taxon>
        <taxon>ecological metagenomes</taxon>
    </lineage>
</organism>
<proteinExistence type="predicted"/>
<feature type="domain" description="PDZ" evidence="1">
    <location>
        <begin position="467"/>
        <end position="515"/>
    </location>
</feature>
<dbReference type="AlphaFoldDB" id="T0Z8V2"/>
<dbReference type="InterPro" id="IPR007963">
    <property type="entry name" value="Peptidase_M61_catalytic"/>
</dbReference>